<feature type="coiled-coil region" evidence="1">
    <location>
        <begin position="34"/>
        <end position="96"/>
    </location>
</feature>
<keyword evidence="4" id="KW-1185">Reference proteome</keyword>
<protein>
    <submittedName>
        <fullName evidence="3">Uncharacterized protein</fullName>
    </submittedName>
</protein>
<proteinExistence type="predicted"/>
<accession>A0A4S8MG16</accession>
<dbReference type="AlphaFoldDB" id="A0A4S8MG16"/>
<evidence type="ECO:0000256" key="1">
    <source>
        <dbReference type="SAM" id="Coils"/>
    </source>
</evidence>
<evidence type="ECO:0000313" key="4">
    <source>
        <dbReference type="Proteomes" id="UP000297245"/>
    </source>
</evidence>
<dbReference type="PANTHER" id="PTHR24216">
    <property type="entry name" value="PAXILLIN-RELATED"/>
    <property type="match status" value="1"/>
</dbReference>
<keyword evidence="1" id="KW-0175">Coiled coil</keyword>
<feature type="compositionally biased region" description="Pro residues" evidence="2">
    <location>
        <begin position="148"/>
        <end position="162"/>
    </location>
</feature>
<sequence>MSTSETKRSAPEEDSPEHLPKVRLVTQPRFDHELRRAQQKIAVLEGEVVGLKLAERVAQGQITSLQGDLEELRKHRDELEEEITELQDAESMELQRLGNENIAISRELTQKNIEIQTLHNLLRELGHLTIVSTTVTSQPAPSQTTPSQPVPSQPAPSSPAPSQPALTSPAPSPPAPSQPAPSSPAPSPPAPSQPAPSQPAPSQPAPSQPTPSQPAPSQPAPSQPAPSQPAPSQPAPSQPAPSQPTPSQPTPSQPTLSQPTPSQPAPSQPAHQGDHVDSTHYIREDAEANKFELSQDNESAVSRLQHANKDNEELFEREASVLRNLEANTNASYRVLYPLDALPNREAQNWFHQAFNYVDVDLGPQYTDLLIKWTEFERHHLWKRANGRLATSKRPLFITEWISGGRYPPRYKGPRFEGDFVHRFSAEMREWWKLLQSWTPLNLDGGNGNWTSLNKSGINGWFSMVVGVKWWGQSLKGLQGEEQNRFTQDWIRIIGDATAALEELLRFLKGRE</sequence>
<dbReference type="Proteomes" id="UP000297245">
    <property type="component" value="Unassembled WGS sequence"/>
</dbReference>
<name>A0A4S8MG16_DENBC</name>
<feature type="compositionally biased region" description="Pro residues" evidence="2">
    <location>
        <begin position="170"/>
        <end position="252"/>
    </location>
</feature>
<feature type="region of interest" description="Disordered" evidence="2">
    <location>
        <begin position="134"/>
        <end position="276"/>
    </location>
</feature>
<dbReference type="OrthoDB" id="2803783at2759"/>
<dbReference type="PANTHER" id="PTHR24216:SF65">
    <property type="entry name" value="PAXILLIN-LIKE PROTEIN 1"/>
    <property type="match status" value="1"/>
</dbReference>
<feature type="region of interest" description="Disordered" evidence="2">
    <location>
        <begin position="1"/>
        <end position="22"/>
    </location>
</feature>
<dbReference type="EMBL" id="ML179087">
    <property type="protein sequence ID" value="THV01600.1"/>
    <property type="molecule type" value="Genomic_DNA"/>
</dbReference>
<reference evidence="3 4" key="1">
    <citation type="journal article" date="2019" name="Nat. Ecol. Evol.">
        <title>Megaphylogeny resolves global patterns of mushroom evolution.</title>
        <authorList>
            <person name="Varga T."/>
            <person name="Krizsan K."/>
            <person name="Foldi C."/>
            <person name="Dima B."/>
            <person name="Sanchez-Garcia M."/>
            <person name="Sanchez-Ramirez S."/>
            <person name="Szollosi G.J."/>
            <person name="Szarkandi J.G."/>
            <person name="Papp V."/>
            <person name="Albert L."/>
            <person name="Andreopoulos W."/>
            <person name="Angelini C."/>
            <person name="Antonin V."/>
            <person name="Barry K.W."/>
            <person name="Bougher N.L."/>
            <person name="Buchanan P."/>
            <person name="Buyck B."/>
            <person name="Bense V."/>
            <person name="Catcheside P."/>
            <person name="Chovatia M."/>
            <person name="Cooper J."/>
            <person name="Damon W."/>
            <person name="Desjardin D."/>
            <person name="Finy P."/>
            <person name="Geml J."/>
            <person name="Haridas S."/>
            <person name="Hughes K."/>
            <person name="Justo A."/>
            <person name="Karasinski D."/>
            <person name="Kautmanova I."/>
            <person name="Kiss B."/>
            <person name="Kocsube S."/>
            <person name="Kotiranta H."/>
            <person name="LaButti K.M."/>
            <person name="Lechner B.E."/>
            <person name="Liimatainen K."/>
            <person name="Lipzen A."/>
            <person name="Lukacs Z."/>
            <person name="Mihaltcheva S."/>
            <person name="Morgado L.N."/>
            <person name="Niskanen T."/>
            <person name="Noordeloos M.E."/>
            <person name="Ohm R.A."/>
            <person name="Ortiz-Santana B."/>
            <person name="Ovrebo C."/>
            <person name="Racz N."/>
            <person name="Riley R."/>
            <person name="Savchenko A."/>
            <person name="Shiryaev A."/>
            <person name="Soop K."/>
            <person name="Spirin V."/>
            <person name="Szebenyi C."/>
            <person name="Tomsovsky M."/>
            <person name="Tulloss R.E."/>
            <person name="Uehling J."/>
            <person name="Grigoriev I.V."/>
            <person name="Vagvolgyi C."/>
            <person name="Papp T."/>
            <person name="Martin F.M."/>
            <person name="Miettinen O."/>
            <person name="Hibbett D.S."/>
            <person name="Nagy L.G."/>
        </authorList>
    </citation>
    <scope>NUCLEOTIDE SEQUENCE [LARGE SCALE GENOMIC DNA]</scope>
    <source>
        <strain evidence="3 4">CBS 962.96</strain>
    </source>
</reference>
<organism evidence="3 4">
    <name type="scientific">Dendrothele bispora (strain CBS 962.96)</name>
    <dbReference type="NCBI Taxonomy" id="1314807"/>
    <lineage>
        <taxon>Eukaryota</taxon>
        <taxon>Fungi</taxon>
        <taxon>Dikarya</taxon>
        <taxon>Basidiomycota</taxon>
        <taxon>Agaricomycotina</taxon>
        <taxon>Agaricomycetes</taxon>
        <taxon>Agaricomycetidae</taxon>
        <taxon>Agaricales</taxon>
        <taxon>Agaricales incertae sedis</taxon>
        <taxon>Dendrothele</taxon>
    </lineage>
</organism>
<feature type="compositionally biased region" description="Low complexity" evidence="2">
    <location>
        <begin position="134"/>
        <end position="147"/>
    </location>
</feature>
<evidence type="ECO:0000313" key="3">
    <source>
        <dbReference type="EMBL" id="THV01600.1"/>
    </source>
</evidence>
<evidence type="ECO:0000256" key="2">
    <source>
        <dbReference type="SAM" id="MobiDB-lite"/>
    </source>
</evidence>
<feature type="compositionally biased region" description="Basic and acidic residues" evidence="2">
    <location>
        <begin position="1"/>
        <end position="20"/>
    </location>
</feature>
<gene>
    <name evidence="3" type="ORF">K435DRAFT_793210</name>
</gene>